<dbReference type="GO" id="GO:0030983">
    <property type="term" value="F:mismatched DNA binding"/>
    <property type="evidence" value="ECO:0007669"/>
    <property type="project" value="TreeGrafter"/>
</dbReference>
<keyword evidence="2" id="KW-0234">DNA repair</keyword>
<dbReference type="VEuPathDB" id="VectorBase:ACHR000951"/>
<dbReference type="Gene3D" id="3.30.428.10">
    <property type="entry name" value="HIT-like"/>
    <property type="match status" value="1"/>
</dbReference>
<sequence>MANSEEETAQLIRDHWSYQLVREMEDESLHLKSTSKSVAIRDLYPKALYHFLVMPRKDINTLHELTIDDVGLLEDMYRLAHGVIKEWGLDKKQFNFGYHLKPHMKRLHLHVISKDFDSPGLKRRHHWTIFNTDIFQSHEAVLTELKMHGQIHQRPDAYIEALRKGPLKCTVCLYERDHLIMMKKHIIVHSTKHHKS</sequence>
<organism evidence="5 6">
    <name type="scientific">Anopheles christyi</name>
    <dbReference type="NCBI Taxonomy" id="43041"/>
    <lineage>
        <taxon>Eukaryota</taxon>
        <taxon>Metazoa</taxon>
        <taxon>Ecdysozoa</taxon>
        <taxon>Arthropoda</taxon>
        <taxon>Hexapoda</taxon>
        <taxon>Insecta</taxon>
        <taxon>Pterygota</taxon>
        <taxon>Neoptera</taxon>
        <taxon>Endopterygota</taxon>
        <taxon>Diptera</taxon>
        <taxon>Nematocera</taxon>
        <taxon>Culicoidea</taxon>
        <taxon>Culicidae</taxon>
        <taxon>Anophelinae</taxon>
        <taxon>Anopheles</taxon>
    </lineage>
</organism>
<dbReference type="Proteomes" id="UP000075881">
    <property type="component" value="Unassembled WGS sequence"/>
</dbReference>
<evidence type="ECO:0000256" key="1">
    <source>
        <dbReference type="ARBA" id="ARBA00022763"/>
    </source>
</evidence>
<reference evidence="5" key="2">
    <citation type="submission" date="2020-05" db="UniProtKB">
        <authorList>
            <consortium name="EnsemblMetazoa"/>
        </authorList>
    </citation>
    <scope>IDENTIFICATION</scope>
    <source>
        <strain evidence="5">ACHKN1017</strain>
    </source>
</reference>
<dbReference type="PROSITE" id="PS51084">
    <property type="entry name" value="HIT_2"/>
    <property type="match status" value="1"/>
</dbReference>
<dbReference type="GO" id="GO:0000012">
    <property type="term" value="P:single strand break repair"/>
    <property type="evidence" value="ECO:0007669"/>
    <property type="project" value="TreeGrafter"/>
</dbReference>
<accession>A0A182JR19</accession>
<keyword evidence="1" id="KW-0227">DNA damage</keyword>
<dbReference type="GO" id="GO:0033699">
    <property type="term" value="F:DNA 5'-adenosine monophosphate hydrolase activity"/>
    <property type="evidence" value="ECO:0007669"/>
    <property type="project" value="TreeGrafter"/>
</dbReference>
<dbReference type="InterPro" id="IPR036265">
    <property type="entry name" value="HIT-like_sf"/>
</dbReference>
<keyword evidence="6" id="KW-1185">Reference proteome</keyword>
<evidence type="ECO:0000256" key="3">
    <source>
        <dbReference type="PROSITE-ProRule" id="PRU00464"/>
    </source>
</evidence>
<proteinExistence type="predicted"/>
<dbReference type="STRING" id="43041.A0A182JR19"/>
<dbReference type="Pfam" id="PF11969">
    <property type="entry name" value="DcpS_C"/>
    <property type="match status" value="1"/>
</dbReference>
<dbReference type="GO" id="GO:0003697">
    <property type="term" value="F:single-stranded DNA binding"/>
    <property type="evidence" value="ECO:0007669"/>
    <property type="project" value="TreeGrafter"/>
</dbReference>
<evidence type="ECO:0000259" key="4">
    <source>
        <dbReference type="PROSITE" id="PS51084"/>
    </source>
</evidence>
<evidence type="ECO:0000256" key="2">
    <source>
        <dbReference type="ARBA" id="ARBA00023204"/>
    </source>
</evidence>
<dbReference type="GO" id="GO:1990165">
    <property type="term" value="F:single-strand break-containing DNA binding"/>
    <property type="evidence" value="ECO:0007669"/>
    <property type="project" value="TreeGrafter"/>
</dbReference>
<dbReference type="GO" id="GO:0005634">
    <property type="term" value="C:nucleus"/>
    <property type="evidence" value="ECO:0007669"/>
    <property type="project" value="TreeGrafter"/>
</dbReference>
<dbReference type="GO" id="GO:0003725">
    <property type="term" value="F:double-stranded RNA binding"/>
    <property type="evidence" value="ECO:0007669"/>
    <property type="project" value="TreeGrafter"/>
</dbReference>
<dbReference type="PANTHER" id="PTHR12486">
    <property type="entry name" value="APRATAXIN-RELATED"/>
    <property type="match status" value="1"/>
</dbReference>
<dbReference type="PANTHER" id="PTHR12486:SF4">
    <property type="entry name" value="APRATAXIN"/>
    <property type="match status" value="1"/>
</dbReference>
<comment type="caution">
    <text evidence="3">Lacks conserved residue(s) required for the propagation of feature annotation.</text>
</comment>
<dbReference type="InterPro" id="IPR011146">
    <property type="entry name" value="HIT-like"/>
</dbReference>
<name>A0A182JR19_9DIPT</name>
<reference evidence="6" key="1">
    <citation type="submission" date="2013-03" db="EMBL/GenBank/DDBJ databases">
        <title>The Genome Sequence of Anopheles christyi ACHKN1017.</title>
        <authorList>
            <consortium name="The Broad Institute Genomics Platform"/>
            <person name="Neafsey D.E."/>
            <person name="Besansky N."/>
            <person name="Walker B."/>
            <person name="Young S.K."/>
            <person name="Zeng Q."/>
            <person name="Gargeya S."/>
            <person name="Fitzgerald M."/>
            <person name="Haas B."/>
            <person name="Abouelleil A."/>
            <person name="Allen A.W."/>
            <person name="Alvarado L."/>
            <person name="Arachchi H.M."/>
            <person name="Berlin A.M."/>
            <person name="Chapman S.B."/>
            <person name="Gainer-Dewar J."/>
            <person name="Goldberg J."/>
            <person name="Griggs A."/>
            <person name="Gujja S."/>
            <person name="Hansen M."/>
            <person name="Howarth C."/>
            <person name="Imamovic A."/>
            <person name="Ireland A."/>
            <person name="Larimer J."/>
            <person name="McCowan C."/>
            <person name="Murphy C."/>
            <person name="Pearson M."/>
            <person name="Poon T.W."/>
            <person name="Priest M."/>
            <person name="Roberts A."/>
            <person name="Saif S."/>
            <person name="Shea T."/>
            <person name="Sisk P."/>
            <person name="Sykes S."/>
            <person name="Wortman J."/>
            <person name="Nusbaum C."/>
            <person name="Birren B."/>
        </authorList>
    </citation>
    <scope>NUCLEOTIDE SEQUENCE [LARGE SCALE GENOMIC DNA]</scope>
    <source>
        <strain evidence="6">ACHKN1017</strain>
    </source>
</reference>
<feature type="domain" description="HIT" evidence="4">
    <location>
        <begin position="17"/>
        <end position="121"/>
    </location>
</feature>
<dbReference type="FunFam" id="3.30.428.10:FF:000004">
    <property type="entry name" value="aprataxin isoform X2"/>
    <property type="match status" value="1"/>
</dbReference>
<dbReference type="EnsemblMetazoa" id="ACHR000951-RA">
    <property type="protein sequence ID" value="ACHR000951-PA"/>
    <property type="gene ID" value="ACHR000951"/>
</dbReference>
<evidence type="ECO:0000313" key="6">
    <source>
        <dbReference type="Proteomes" id="UP000075881"/>
    </source>
</evidence>
<dbReference type="SUPFAM" id="SSF54197">
    <property type="entry name" value="HIT-like"/>
    <property type="match status" value="1"/>
</dbReference>
<protein>
    <recommendedName>
        <fullName evidence="4">HIT domain-containing protein</fullName>
    </recommendedName>
</protein>
<dbReference type="AlphaFoldDB" id="A0A182JR19"/>
<evidence type="ECO:0000313" key="5">
    <source>
        <dbReference type="EnsemblMetazoa" id="ACHR000951-PA"/>
    </source>
</evidence>